<dbReference type="InterPro" id="IPR024983">
    <property type="entry name" value="CHAT_dom"/>
</dbReference>
<proteinExistence type="predicted"/>
<keyword evidence="4" id="KW-1185">Reference proteome</keyword>
<dbReference type="OrthoDB" id="9991317at2759"/>
<dbReference type="Proteomes" id="UP000027265">
    <property type="component" value="Unassembled WGS sequence"/>
</dbReference>
<evidence type="ECO:0000313" key="3">
    <source>
        <dbReference type="EMBL" id="KDQ50413.1"/>
    </source>
</evidence>
<sequence>MRYYTRRVCQSFRRSARHRQYGGHSYVSKTLDSRAKQSNLRRLRHAPSFSAYETLRDSSYVQCIFRSPDGLMNSLLDGECASSIPVPKVIQEELIQPSTATFDQNSGSGRSSPRNGRSVNDNGLQRLISGAFRIFDGNWWEYSVERATDAIARSANIICVRSSWRACYLCRVSGRIFYGHWTLRSKVEDLETSLDIFREAIELLPDGHRGHLHIRHRMASILRHRFAQFGLVEDITRSLQYSRGLLERYPQGWKGRAFDIWPDISRYQLLDELAQALLLRFQLLGSRSDLEEAQNFTREILELLPPGERRGHYQHQLAYLLLQSYKKSGKQAELDEACQFADEAVERNDDEMRAVLFKMGNYTYYYYLDSPGGRQHGLSALSTRCLTLGTCLLRSQSGGSENDLEESVGLLREALETAKIPFWGVVEKSHLFNVRVTLMIALATRFEKTRTLSDIELCNSILQDTIADSRGRRPSRFGPLSGTFTRMNDFFSGIRLITYFHDHHEVFKAFDPAQQSTFVEFCLEVMHLLPSVAYLGLDISARLQILRQGSNVTCYAAEHALVLSRPRTAVEILEAGRGLFWIQGLRLRTSFDTLPPSLASRLKETSALLSDSNHPPTSESPSARLYDEEAGRKRQLSHQFQCLLEEARRLPGFENFLLPLPFSRLHIAAERGPVVVLVSSRPCKALLLRSFAADLEQIELPDISLEKVQSLGFSMDGASLRARQSSRLRHMKIGAPRKKVDTGYEDLLSLLWRSVLSPIVEALGLKKAQGRRRPRIWLCLTGPFIFLPLHASGIYSKGSSHCLTDYAVPSYIPTIGTLVNAREGLNQVIRSDAKVLLVAAPTSPGQTNLPKTVNEIQRIINIIPAASLLHSPKPWESSASQVMAHLPETSIIHLACHGEQQKDNPLESGFFLQEGKLSVAQLMSISVPKAYFAFLSACQSASADRTQPDESVHMAATMMYLGFRSAIGTMWSMHDVDGPHIASAIYPALLKDGKINGDIDAIPYALDEAVRELRNEGVHPSRWATYIHMGV</sequence>
<dbReference type="Gene3D" id="1.25.40.10">
    <property type="entry name" value="Tetratricopeptide repeat domain"/>
    <property type="match status" value="1"/>
</dbReference>
<dbReference type="AlphaFoldDB" id="A0A067P695"/>
<feature type="compositionally biased region" description="Polar residues" evidence="1">
    <location>
        <begin position="608"/>
        <end position="621"/>
    </location>
</feature>
<accession>A0A067P695</accession>
<dbReference type="STRING" id="933084.A0A067P695"/>
<feature type="region of interest" description="Disordered" evidence="1">
    <location>
        <begin position="100"/>
        <end position="121"/>
    </location>
</feature>
<feature type="region of interest" description="Disordered" evidence="1">
    <location>
        <begin position="608"/>
        <end position="627"/>
    </location>
</feature>
<dbReference type="InterPro" id="IPR011990">
    <property type="entry name" value="TPR-like_helical_dom_sf"/>
</dbReference>
<feature type="domain" description="CHAT" evidence="2">
    <location>
        <begin position="746"/>
        <end position="1030"/>
    </location>
</feature>
<protein>
    <recommendedName>
        <fullName evidence="2">CHAT domain-containing protein</fullName>
    </recommendedName>
</protein>
<reference evidence="4" key="1">
    <citation type="journal article" date="2014" name="Proc. Natl. Acad. Sci. U.S.A.">
        <title>Extensive sampling of basidiomycete genomes demonstrates inadequacy of the white-rot/brown-rot paradigm for wood decay fungi.</title>
        <authorList>
            <person name="Riley R."/>
            <person name="Salamov A.A."/>
            <person name="Brown D.W."/>
            <person name="Nagy L.G."/>
            <person name="Floudas D."/>
            <person name="Held B.W."/>
            <person name="Levasseur A."/>
            <person name="Lombard V."/>
            <person name="Morin E."/>
            <person name="Otillar R."/>
            <person name="Lindquist E.A."/>
            <person name="Sun H."/>
            <person name="LaButti K.M."/>
            <person name="Schmutz J."/>
            <person name="Jabbour D."/>
            <person name="Luo H."/>
            <person name="Baker S.E."/>
            <person name="Pisabarro A.G."/>
            <person name="Walton J.D."/>
            <person name="Blanchette R.A."/>
            <person name="Henrissat B."/>
            <person name="Martin F."/>
            <person name="Cullen D."/>
            <person name="Hibbett D.S."/>
            <person name="Grigoriev I.V."/>
        </authorList>
    </citation>
    <scope>NUCLEOTIDE SEQUENCE [LARGE SCALE GENOMIC DNA]</scope>
    <source>
        <strain evidence="4">MUCL 33604</strain>
    </source>
</reference>
<gene>
    <name evidence="3" type="ORF">JAAARDRAFT_42076</name>
</gene>
<evidence type="ECO:0000313" key="4">
    <source>
        <dbReference type="Proteomes" id="UP000027265"/>
    </source>
</evidence>
<dbReference type="InParanoid" id="A0A067P695"/>
<organism evidence="3 4">
    <name type="scientific">Jaapia argillacea MUCL 33604</name>
    <dbReference type="NCBI Taxonomy" id="933084"/>
    <lineage>
        <taxon>Eukaryota</taxon>
        <taxon>Fungi</taxon>
        <taxon>Dikarya</taxon>
        <taxon>Basidiomycota</taxon>
        <taxon>Agaricomycotina</taxon>
        <taxon>Agaricomycetes</taxon>
        <taxon>Agaricomycetidae</taxon>
        <taxon>Jaapiales</taxon>
        <taxon>Jaapiaceae</taxon>
        <taxon>Jaapia</taxon>
    </lineage>
</organism>
<name>A0A067P695_9AGAM</name>
<evidence type="ECO:0000259" key="2">
    <source>
        <dbReference type="Pfam" id="PF12770"/>
    </source>
</evidence>
<dbReference type="HOGENOM" id="CLU_001305_5_1_1"/>
<feature type="compositionally biased region" description="Low complexity" evidence="1">
    <location>
        <begin position="105"/>
        <end position="120"/>
    </location>
</feature>
<dbReference type="Pfam" id="PF12770">
    <property type="entry name" value="CHAT"/>
    <property type="match status" value="1"/>
</dbReference>
<dbReference type="EMBL" id="KL197760">
    <property type="protein sequence ID" value="KDQ50413.1"/>
    <property type="molecule type" value="Genomic_DNA"/>
</dbReference>
<evidence type="ECO:0000256" key="1">
    <source>
        <dbReference type="SAM" id="MobiDB-lite"/>
    </source>
</evidence>